<feature type="domain" description="MULE transposase" evidence="5">
    <location>
        <begin position="131"/>
        <end position="202"/>
    </location>
</feature>
<name>A0A815UCX3_ADIRI</name>
<evidence type="ECO:0000256" key="1">
    <source>
        <dbReference type="ARBA" id="ARBA00022723"/>
    </source>
</evidence>
<evidence type="ECO:0000259" key="5">
    <source>
        <dbReference type="Pfam" id="PF10551"/>
    </source>
</evidence>
<keyword evidence="2" id="KW-0863">Zinc-finger</keyword>
<evidence type="ECO:0000313" key="7">
    <source>
        <dbReference type="Proteomes" id="UP000663852"/>
    </source>
</evidence>
<comment type="caution">
    <text evidence="6">The sequence shown here is derived from an EMBL/GenBank/DDBJ whole genome shotgun (WGS) entry which is preliminary data.</text>
</comment>
<dbReference type="Proteomes" id="UP000663852">
    <property type="component" value="Unassembled WGS sequence"/>
</dbReference>
<proteinExistence type="predicted"/>
<evidence type="ECO:0000313" key="6">
    <source>
        <dbReference type="EMBL" id="CAF1512288.1"/>
    </source>
</evidence>
<keyword evidence="3" id="KW-0862">Zinc</keyword>
<dbReference type="Pfam" id="PF10551">
    <property type="entry name" value="MULE"/>
    <property type="match status" value="1"/>
</dbReference>
<dbReference type="OrthoDB" id="93990at2759"/>
<evidence type="ECO:0000256" key="2">
    <source>
        <dbReference type="ARBA" id="ARBA00022771"/>
    </source>
</evidence>
<dbReference type="Gene3D" id="2.20.25.240">
    <property type="match status" value="1"/>
</dbReference>
<dbReference type="AlphaFoldDB" id="A0A815UCX3"/>
<reference evidence="6" key="1">
    <citation type="submission" date="2021-02" db="EMBL/GenBank/DDBJ databases">
        <authorList>
            <person name="Nowell W R."/>
        </authorList>
    </citation>
    <scope>NUCLEOTIDE SEQUENCE</scope>
</reference>
<accession>A0A815UCX3</accession>
<dbReference type="EMBL" id="CAJNOJ010000703">
    <property type="protein sequence ID" value="CAF1512288.1"/>
    <property type="molecule type" value="Genomic_DNA"/>
</dbReference>
<dbReference type="InterPro" id="IPR018289">
    <property type="entry name" value="MULE_transposase_dom"/>
</dbReference>
<evidence type="ECO:0000259" key="4">
    <source>
        <dbReference type="Pfam" id="PF04500"/>
    </source>
</evidence>
<organism evidence="6 7">
    <name type="scientific">Adineta ricciae</name>
    <name type="common">Rotifer</name>
    <dbReference type="NCBI Taxonomy" id="249248"/>
    <lineage>
        <taxon>Eukaryota</taxon>
        <taxon>Metazoa</taxon>
        <taxon>Spiralia</taxon>
        <taxon>Gnathifera</taxon>
        <taxon>Rotifera</taxon>
        <taxon>Eurotatoria</taxon>
        <taxon>Bdelloidea</taxon>
        <taxon>Adinetida</taxon>
        <taxon>Adinetidae</taxon>
        <taxon>Adineta</taxon>
    </lineage>
</organism>
<keyword evidence="1" id="KW-0479">Metal-binding</keyword>
<sequence length="312" mass="35486">MSSSANSPPSPELSLDRPCVSFVTPNKGKQLLSLGYYLFKCNKATSSKRYWICMENGCGVFVHTDLNNKFLSITGGHNHVARPNIIEMKAPKEKMKPRILNETTSITKIYDEEIAPAGVAESVAAQFLTVIKYCLSVAFCLMANRRASTCTELFQRLKHVAKASGTQFAPTNIVSDFDAALVPVVRQEFPDAKHSGRLFYFIQTVHRKMMCLGLNDEYAQCQETHEQCKQLIALSLMPLQEAERQFKCFRNIASESVEDLFTYFERQWISEKVPLTMWNFHELDHRTNDILAGNQIIQFKMKLVIVDLAHVF</sequence>
<evidence type="ECO:0000256" key="3">
    <source>
        <dbReference type="ARBA" id="ARBA00022833"/>
    </source>
</evidence>
<gene>
    <name evidence="6" type="ORF">EDS130_LOCUS43325</name>
</gene>
<dbReference type="InterPro" id="IPR007588">
    <property type="entry name" value="Znf_FLYWCH"/>
</dbReference>
<dbReference type="GO" id="GO:0008270">
    <property type="term" value="F:zinc ion binding"/>
    <property type="evidence" value="ECO:0007669"/>
    <property type="project" value="UniProtKB-KW"/>
</dbReference>
<dbReference type="Pfam" id="PF04500">
    <property type="entry name" value="FLYWCH"/>
    <property type="match status" value="1"/>
</dbReference>
<feature type="domain" description="FLYWCH-type" evidence="4">
    <location>
        <begin position="22"/>
        <end position="79"/>
    </location>
</feature>
<evidence type="ECO:0008006" key="8">
    <source>
        <dbReference type="Google" id="ProtNLM"/>
    </source>
</evidence>
<protein>
    <recommendedName>
        <fullName evidence="8">MULE transposase domain-containing protein</fullName>
    </recommendedName>
</protein>